<feature type="region of interest" description="Disordered" evidence="1">
    <location>
        <begin position="1"/>
        <end position="28"/>
    </location>
</feature>
<evidence type="ECO:0000313" key="3">
    <source>
        <dbReference type="Proteomes" id="UP000219612"/>
    </source>
</evidence>
<evidence type="ECO:0000256" key="1">
    <source>
        <dbReference type="SAM" id="MobiDB-lite"/>
    </source>
</evidence>
<dbReference type="Gene3D" id="3.40.50.300">
    <property type="entry name" value="P-loop containing nucleotide triphosphate hydrolases"/>
    <property type="match status" value="1"/>
</dbReference>
<dbReference type="Pfam" id="PF13671">
    <property type="entry name" value="AAA_33"/>
    <property type="match status" value="1"/>
</dbReference>
<evidence type="ECO:0000313" key="2">
    <source>
        <dbReference type="EMBL" id="SNY59105.1"/>
    </source>
</evidence>
<dbReference type="AlphaFoldDB" id="A0A285JFS8"/>
<gene>
    <name evidence="2" type="ORF">SAMN05421748_12037</name>
</gene>
<protein>
    <submittedName>
        <fullName evidence="2">Predicted kinase</fullName>
    </submittedName>
</protein>
<dbReference type="Proteomes" id="UP000219612">
    <property type="component" value="Unassembled WGS sequence"/>
</dbReference>
<dbReference type="PROSITE" id="PS51257">
    <property type="entry name" value="PROKAR_LIPOPROTEIN"/>
    <property type="match status" value="1"/>
</dbReference>
<organism evidence="2 3">
    <name type="scientific">Paractinoplanes atraurantiacus</name>
    <dbReference type="NCBI Taxonomy" id="1036182"/>
    <lineage>
        <taxon>Bacteria</taxon>
        <taxon>Bacillati</taxon>
        <taxon>Actinomycetota</taxon>
        <taxon>Actinomycetes</taxon>
        <taxon>Micromonosporales</taxon>
        <taxon>Micromonosporaceae</taxon>
        <taxon>Paractinoplanes</taxon>
    </lineage>
</organism>
<proteinExistence type="predicted"/>
<feature type="compositionally biased region" description="Basic residues" evidence="1">
    <location>
        <begin position="70"/>
        <end position="84"/>
    </location>
</feature>
<dbReference type="GO" id="GO:0016301">
    <property type="term" value="F:kinase activity"/>
    <property type="evidence" value="ECO:0007669"/>
    <property type="project" value="UniProtKB-KW"/>
</dbReference>
<keyword evidence="2" id="KW-0808">Transferase</keyword>
<dbReference type="PANTHER" id="PTHR43883:SF1">
    <property type="entry name" value="GLUCONOKINASE"/>
    <property type="match status" value="1"/>
</dbReference>
<dbReference type="EMBL" id="OBDY01000020">
    <property type="protein sequence ID" value="SNY59105.1"/>
    <property type="molecule type" value="Genomic_DNA"/>
</dbReference>
<dbReference type="InterPro" id="IPR052732">
    <property type="entry name" value="Cell-binding_unc_protein"/>
</dbReference>
<dbReference type="SUPFAM" id="SSF52540">
    <property type="entry name" value="P-loop containing nucleoside triphosphate hydrolases"/>
    <property type="match status" value="1"/>
</dbReference>
<accession>A0A285JFS8</accession>
<sequence length="270" mass="28982">MRPCWRRTPRCCSSSATGPTSSACPTTPARWTAWSSTTGCGGSTRAAVAAAPLHRLPRLRTHQSGLSAARPRRSVRRGGRHRLPRAGSSAPACRRGAPGPGQGRAGHGQEHPAGRLADRLGAAVLSSDRIRKEIAGLTPERSAAAGWREGIYTAEWTDRTYHELLDRARRLLERGESVVLDASWYAPRRCEAARDLAQHARGALHEIRCTATTATVAERLARRHSGVSDADAVIASAMSASFAPWPEAVEIATEEDPDKSLARACTTVET</sequence>
<keyword evidence="2" id="KW-0418">Kinase</keyword>
<dbReference type="InterPro" id="IPR027417">
    <property type="entry name" value="P-loop_NTPase"/>
</dbReference>
<feature type="compositionally biased region" description="Polar residues" evidence="1">
    <location>
        <begin position="11"/>
        <end position="25"/>
    </location>
</feature>
<feature type="region of interest" description="Disordered" evidence="1">
    <location>
        <begin position="55"/>
        <end position="114"/>
    </location>
</feature>
<reference evidence="2 3" key="1">
    <citation type="submission" date="2017-09" db="EMBL/GenBank/DDBJ databases">
        <authorList>
            <person name="Ehlers B."/>
            <person name="Leendertz F.H."/>
        </authorList>
    </citation>
    <scope>NUCLEOTIDE SEQUENCE [LARGE SCALE GENOMIC DNA]</scope>
    <source>
        <strain evidence="2 3">CGMCC 4.6857</strain>
    </source>
</reference>
<name>A0A285JFS8_9ACTN</name>
<dbReference type="PANTHER" id="PTHR43883">
    <property type="entry name" value="SLR0207 PROTEIN"/>
    <property type="match status" value="1"/>
</dbReference>
<keyword evidence="3" id="KW-1185">Reference proteome</keyword>